<dbReference type="PROSITE" id="PS50096">
    <property type="entry name" value="IQ"/>
    <property type="match status" value="3"/>
</dbReference>
<dbReference type="InterPro" id="IPR001609">
    <property type="entry name" value="Myosin_head_motor_dom-like"/>
</dbReference>
<dbReference type="SUPFAM" id="SSF52540">
    <property type="entry name" value="P-loop containing nucleoside triphosphate hydrolases"/>
    <property type="match status" value="1"/>
</dbReference>
<dbReference type="Gene3D" id="3.40.850.10">
    <property type="entry name" value="Kinesin motor domain"/>
    <property type="match status" value="1"/>
</dbReference>
<comment type="caution">
    <text evidence="11">The sequence shown here is derived from an EMBL/GenBank/DDBJ whole genome shotgun (WGS) entry which is preliminary data.</text>
</comment>
<dbReference type="InterPro" id="IPR000048">
    <property type="entry name" value="IQ_motif_EF-hand-BS"/>
</dbReference>
<dbReference type="Gene3D" id="1.20.5.190">
    <property type="match status" value="1"/>
</dbReference>
<protein>
    <submittedName>
        <fullName evidence="11">VIIIB</fullName>
    </submittedName>
</protein>
<dbReference type="Proteomes" id="UP000078284">
    <property type="component" value="Chromosome 4"/>
</dbReference>
<dbReference type="GO" id="GO:0003774">
    <property type="term" value="F:cytoskeletal motor activity"/>
    <property type="evidence" value="ECO:0007669"/>
    <property type="project" value="InterPro"/>
</dbReference>
<proteinExistence type="inferred from homology"/>
<keyword evidence="6 7" id="KW-0009">Actin-binding</keyword>
<dbReference type="AlphaFoldDB" id="A0A178UU18"/>
<evidence type="ECO:0000256" key="7">
    <source>
        <dbReference type="PROSITE-ProRule" id="PRU00782"/>
    </source>
</evidence>
<dbReference type="PANTHER" id="PTHR13140:SF763">
    <property type="entry name" value="MYOSIN-4"/>
    <property type="match status" value="1"/>
</dbReference>
<feature type="region of interest" description="Actin-binding" evidence="7">
    <location>
        <begin position="13"/>
        <end position="35"/>
    </location>
</feature>
<keyword evidence="1" id="KW-0547">Nucleotide-binding</keyword>
<feature type="region of interest" description="Disordered" evidence="9">
    <location>
        <begin position="216"/>
        <end position="242"/>
    </location>
</feature>
<dbReference type="PROSITE" id="PS51456">
    <property type="entry name" value="MYOSIN_MOTOR"/>
    <property type="match status" value="1"/>
</dbReference>
<dbReference type="Pfam" id="PF00063">
    <property type="entry name" value="Myosin_head"/>
    <property type="match status" value="1"/>
</dbReference>
<organism evidence="11 12">
    <name type="scientific">Arabidopsis thaliana</name>
    <name type="common">Mouse-ear cress</name>
    <dbReference type="NCBI Taxonomy" id="3702"/>
    <lineage>
        <taxon>Eukaryota</taxon>
        <taxon>Viridiplantae</taxon>
        <taxon>Streptophyta</taxon>
        <taxon>Embryophyta</taxon>
        <taxon>Tracheophyta</taxon>
        <taxon>Spermatophyta</taxon>
        <taxon>Magnoliopsida</taxon>
        <taxon>eudicotyledons</taxon>
        <taxon>Gunneridae</taxon>
        <taxon>Pentapetalae</taxon>
        <taxon>rosids</taxon>
        <taxon>malvids</taxon>
        <taxon>Brassicales</taxon>
        <taxon>Brassicaceae</taxon>
        <taxon>Camelineae</taxon>
        <taxon>Arabidopsis</taxon>
    </lineage>
</organism>
<evidence type="ECO:0000256" key="4">
    <source>
        <dbReference type="ARBA" id="ARBA00023123"/>
    </source>
</evidence>
<keyword evidence="5" id="KW-0505">Motor protein</keyword>
<evidence type="ECO:0000256" key="1">
    <source>
        <dbReference type="ARBA" id="ARBA00022741"/>
    </source>
</evidence>
<name>A0A178UU18_ARATH</name>
<comment type="similarity">
    <text evidence="7">Belongs to the TRAFAC class myosin-kinesin ATPase superfamily. Myosin family.</text>
</comment>
<evidence type="ECO:0000256" key="5">
    <source>
        <dbReference type="ARBA" id="ARBA00023175"/>
    </source>
</evidence>
<accession>A0A178UU18</accession>
<gene>
    <name evidence="11" type="ordered locus">AXX17_At4g31480</name>
</gene>
<evidence type="ECO:0000256" key="9">
    <source>
        <dbReference type="SAM" id="MobiDB-lite"/>
    </source>
</evidence>
<evidence type="ECO:0000313" key="12">
    <source>
        <dbReference type="Proteomes" id="UP000078284"/>
    </source>
</evidence>
<feature type="compositionally biased region" description="Basic residues" evidence="9">
    <location>
        <begin position="221"/>
        <end position="236"/>
    </location>
</feature>
<dbReference type="ExpressionAtlas" id="A0A178UU18">
    <property type="expression patterns" value="baseline and differential"/>
</dbReference>
<keyword evidence="3" id="KW-0112">Calmodulin-binding</keyword>
<evidence type="ECO:0000256" key="6">
    <source>
        <dbReference type="ARBA" id="ARBA00023203"/>
    </source>
</evidence>
<dbReference type="InterPro" id="IPR027417">
    <property type="entry name" value="P-loop_NTPase"/>
</dbReference>
<dbReference type="Pfam" id="PF00612">
    <property type="entry name" value="IQ"/>
    <property type="match status" value="3"/>
</dbReference>
<dbReference type="GO" id="GO:0016459">
    <property type="term" value="C:myosin complex"/>
    <property type="evidence" value="ECO:0007669"/>
    <property type="project" value="UniProtKB-KW"/>
</dbReference>
<dbReference type="InterPro" id="IPR036961">
    <property type="entry name" value="Kinesin_motor_dom_sf"/>
</dbReference>
<feature type="coiled-coil region" evidence="8">
    <location>
        <begin position="256"/>
        <end position="290"/>
    </location>
</feature>
<dbReference type="EMBL" id="LUHQ01000004">
    <property type="protein sequence ID" value="OAO97010.1"/>
    <property type="molecule type" value="Genomic_DNA"/>
</dbReference>
<keyword evidence="8" id="KW-0175">Coiled coil</keyword>
<dbReference type="Gene3D" id="1.20.58.530">
    <property type="match status" value="1"/>
</dbReference>
<feature type="domain" description="Myosin motor" evidence="10">
    <location>
        <begin position="1"/>
        <end position="133"/>
    </location>
</feature>
<dbReference type="GO" id="GO:0003779">
    <property type="term" value="F:actin binding"/>
    <property type="evidence" value="ECO:0007669"/>
    <property type="project" value="UniProtKB-KW"/>
</dbReference>
<keyword evidence="4 7" id="KW-0518">Myosin</keyword>
<sequence>MNQSVIAKFKGQLFKLMNKLEDTTPHFIRCIKPNSNQLPGLYEENHVLQQLRCCGVLEIVRISRSGYPTRLTHQELAVRYGCLLLDTRISQDPLSTSKAILKQCNLPPEMYQVGYTKIYLRTGVISVLEERKKYVLRGILGLQKQFRGYQTREYFHNMRNGAVILQSYIRGENARRNYIVVGESAIVSTAITKELDAAIHLQYMVRKWLARKLLNSTQQKNKPRNEKKKTRRKSTKRVSEDKELLSEQFEVQPCVLADLQSRVLKVEAAIMQKEDENTALQEELQRFEERWLENETRMKSMEDTWQKHMSSMQMSLAAACKVLAPDKTASHGTDSEDTMSFGTPTKELKGSLSDVNNLSTEFDQRSVIIHEDPKSLVEVKSDSISNRKQHAEELRRLKSRFEKWKKDYKTRLRETKARVRLNGDEGRHRNWWCKKSY</sequence>
<dbReference type="GO" id="GO:0005516">
    <property type="term" value="F:calmodulin binding"/>
    <property type="evidence" value="ECO:0007669"/>
    <property type="project" value="UniProtKB-KW"/>
</dbReference>
<reference evidence="12" key="1">
    <citation type="journal article" date="2016" name="Proc. Natl. Acad. Sci. U.S.A.">
        <title>Chromosome-level assembly of Arabidopsis thaliana Ler reveals the extent of translocation and inversion polymorphisms.</title>
        <authorList>
            <person name="Zapata L."/>
            <person name="Ding J."/>
            <person name="Willing E.M."/>
            <person name="Hartwig B."/>
            <person name="Bezdan D."/>
            <person name="Jiao W.B."/>
            <person name="Patel V."/>
            <person name="Velikkakam James G."/>
            <person name="Koornneef M."/>
            <person name="Ossowski S."/>
            <person name="Schneeberger K."/>
        </authorList>
    </citation>
    <scope>NUCLEOTIDE SEQUENCE [LARGE SCALE GENOMIC DNA]</scope>
    <source>
        <strain evidence="12">cv. Landsberg erecta</strain>
    </source>
</reference>
<keyword evidence="2" id="KW-0067">ATP-binding</keyword>
<evidence type="ECO:0000256" key="2">
    <source>
        <dbReference type="ARBA" id="ARBA00022840"/>
    </source>
</evidence>
<evidence type="ECO:0000256" key="8">
    <source>
        <dbReference type="SAM" id="Coils"/>
    </source>
</evidence>
<dbReference type="GO" id="GO:0005524">
    <property type="term" value="F:ATP binding"/>
    <property type="evidence" value="ECO:0007669"/>
    <property type="project" value="UniProtKB-KW"/>
</dbReference>
<dbReference type="PANTHER" id="PTHR13140">
    <property type="entry name" value="MYOSIN"/>
    <property type="match status" value="1"/>
</dbReference>
<evidence type="ECO:0000256" key="3">
    <source>
        <dbReference type="ARBA" id="ARBA00022860"/>
    </source>
</evidence>
<comment type="caution">
    <text evidence="7">Lacks conserved residue(s) required for the propagation of feature annotation.</text>
</comment>
<dbReference type="SMART" id="SM00015">
    <property type="entry name" value="IQ"/>
    <property type="match status" value="3"/>
</dbReference>
<dbReference type="GO" id="GO:0030048">
    <property type="term" value="P:actin filament-based movement"/>
    <property type="evidence" value="ECO:0007669"/>
    <property type="project" value="UniProtKB-ARBA"/>
</dbReference>
<dbReference type="Gene3D" id="6.20.240.20">
    <property type="match status" value="1"/>
</dbReference>
<evidence type="ECO:0000313" key="11">
    <source>
        <dbReference type="EMBL" id="OAO97010.1"/>
    </source>
</evidence>
<evidence type="ECO:0000259" key="10">
    <source>
        <dbReference type="PROSITE" id="PS51456"/>
    </source>
</evidence>